<dbReference type="PANTHER" id="PTHR30575">
    <property type="entry name" value="PEPTIDASE M20"/>
    <property type="match status" value="1"/>
</dbReference>
<dbReference type="Gene3D" id="3.40.630.10">
    <property type="entry name" value="Zn peptidases"/>
    <property type="match status" value="1"/>
</dbReference>
<feature type="domain" description="Peptidase M20 dimerisation" evidence="3">
    <location>
        <begin position="184"/>
        <end position="269"/>
    </location>
</feature>
<dbReference type="FunFam" id="3.30.70.360:FF:000004">
    <property type="entry name" value="Peptidase M20 domain-containing protein 2"/>
    <property type="match status" value="1"/>
</dbReference>
<keyword evidence="4" id="KW-0378">Hydrolase</keyword>
<dbReference type="InterPro" id="IPR052030">
    <property type="entry name" value="Peptidase_M20/M20A_hydrolases"/>
</dbReference>
<gene>
    <name evidence="4" type="ORF">FGLOB1_5546</name>
</gene>
<evidence type="ECO:0000256" key="2">
    <source>
        <dbReference type="PIRNR" id="PIRNR037226"/>
    </source>
</evidence>
<dbReference type="AlphaFoldDB" id="A0A8H5YCZ7"/>
<name>A0A8H5YCZ7_9HYPO</name>
<reference evidence="4 5" key="1">
    <citation type="submission" date="2020-05" db="EMBL/GenBank/DDBJ databases">
        <title>Identification and distribution of gene clusters putatively required for synthesis of sphingolipid metabolism inhibitors in phylogenetically diverse species of the filamentous fungus Fusarium.</title>
        <authorList>
            <person name="Kim H.-S."/>
            <person name="Busman M."/>
            <person name="Brown D.W."/>
            <person name="Divon H."/>
            <person name="Uhlig S."/>
            <person name="Proctor R.H."/>
        </authorList>
    </citation>
    <scope>NUCLEOTIDE SEQUENCE [LARGE SCALE GENOMIC DNA]</scope>
    <source>
        <strain evidence="4 5">NRRL 26131</strain>
    </source>
</reference>
<evidence type="ECO:0000313" key="4">
    <source>
        <dbReference type="EMBL" id="KAF5710330.1"/>
    </source>
</evidence>
<comment type="similarity">
    <text evidence="1 2">Belongs to the peptidase M20A family.</text>
</comment>
<dbReference type="SUPFAM" id="SSF55031">
    <property type="entry name" value="Bacterial exopeptidase dimerisation domain"/>
    <property type="match status" value="1"/>
</dbReference>
<dbReference type="Gene3D" id="3.30.70.360">
    <property type="match status" value="1"/>
</dbReference>
<dbReference type="PIRSF" id="PIRSF037226">
    <property type="entry name" value="Amidohydrolase_ACY1L2_prd"/>
    <property type="match status" value="1"/>
</dbReference>
<dbReference type="CDD" id="cd05672">
    <property type="entry name" value="M20_ACY1L2-like"/>
    <property type="match status" value="1"/>
</dbReference>
<dbReference type="InterPro" id="IPR036264">
    <property type="entry name" value="Bact_exopeptidase_dim_dom"/>
</dbReference>
<dbReference type="PANTHER" id="PTHR30575:SF0">
    <property type="entry name" value="XAA-ARG DIPEPTIDASE"/>
    <property type="match status" value="1"/>
</dbReference>
<dbReference type="Pfam" id="PF07687">
    <property type="entry name" value="M20_dimer"/>
    <property type="match status" value="1"/>
</dbReference>
<comment type="caution">
    <text evidence="4">The sequence shown here is derived from an EMBL/GenBank/DDBJ whole genome shotgun (WGS) entry which is preliminary data.</text>
</comment>
<sequence>MSSNEQLYEKISKSVAHHEQDLADICKKIHENPELNYKEFKAHDNICNLMHRLGYNVKRSAYGIQTSFEVESGQGGKLIVFNAEYDALPGLGHACGHNLIATSSIAAFIATAETIRSLDIPGRVRLLGTPAEEGGGGKVHLIKAGAYEGVDACLMAHPTGRLSPQGEKNIDGVSAARSSARRQIKVAFTGQNAHAGNTPWHGKNALDAVVSSYVNISLLRQQIQPTERIHGVIRNGGAEPNIIPDSTNLEYYLRAAGADQIKELTGRVECSCESDQDYMELRPNMSMSNEFTRHMQAFGRDYIGDANQPPMGASTDMGNVTYCVPGIHPMFAVGTEDPLVQPHTPKFAEAAGTREAFERALDCAKGLAATACEMLLQTELMDQAREEFKRDVEPIGYRL</sequence>
<dbReference type="InterPro" id="IPR002933">
    <property type="entry name" value="Peptidase_M20"/>
</dbReference>
<dbReference type="GO" id="GO:0016805">
    <property type="term" value="F:dipeptidase activity"/>
    <property type="evidence" value="ECO:0007669"/>
    <property type="project" value="InterPro"/>
</dbReference>
<dbReference type="NCBIfam" id="TIGR01891">
    <property type="entry name" value="amidohydrolases"/>
    <property type="match status" value="1"/>
</dbReference>
<evidence type="ECO:0000256" key="1">
    <source>
        <dbReference type="ARBA" id="ARBA00006247"/>
    </source>
</evidence>
<dbReference type="InterPro" id="IPR017144">
    <property type="entry name" value="Xaa-Arg_dipeptidase"/>
</dbReference>
<dbReference type="Pfam" id="PF01546">
    <property type="entry name" value="Peptidase_M20"/>
    <property type="match status" value="1"/>
</dbReference>
<dbReference type="EMBL" id="JAAQPF010000221">
    <property type="protein sequence ID" value="KAF5710330.1"/>
    <property type="molecule type" value="Genomic_DNA"/>
</dbReference>
<dbReference type="SUPFAM" id="SSF53187">
    <property type="entry name" value="Zn-dependent exopeptidases"/>
    <property type="match status" value="1"/>
</dbReference>
<dbReference type="Proteomes" id="UP000532311">
    <property type="component" value="Unassembled WGS sequence"/>
</dbReference>
<keyword evidence="5" id="KW-1185">Reference proteome</keyword>
<dbReference type="InterPro" id="IPR017439">
    <property type="entry name" value="Amidohydrolase"/>
</dbReference>
<evidence type="ECO:0000259" key="3">
    <source>
        <dbReference type="Pfam" id="PF07687"/>
    </source>
</evidence>
<evidence type="ECO:0000313" key="5">
    <source>
        <dbReference type="Proteomes" id="UP000532311"/>
    </source>
</evidence>
<accession>A0A8H5YCZ7</accession>
<proteinExistence type="inferred from homology"/>
<protein>
    <recommendedName>
        <fullName evidence="2">Peptidase M20 domain-containing protein 2</fullName>
    </recommendedName>
</protein>
<dbReference type="InterPro" id="IPR011650">
    <property type="entry name" value="Peptidase_M20_dimer"/>
</dbReference>
<organism evidence="4 5">
    <name type="scientific">Fusarium globosum</name>
    <dbReference type="NCBI Taxonomy" id="78864"/>
    <lineage>
        <taxon>Eukaryota</taxon>
        <taxon>Fungi</taxon>
        <taxon>Dikarya</taxon>
        <taxon>Ascomycota</taxon>
        <taxon>Pezizomycotina</taxon>
        <taxon>Sordariomycetes</taxon>
        <taxon>Hypocreomycetidae</taxon>
        <taxon>Hypocreales</taxon>
        <taxon>Nectriaceae</taxon>
        <taxon>Fusarium</taxon>
        <taxon>Fusarium fujikuroi species complex</taxon>
    </lineage>
</organism>